<dbReference type="OrthoDB" id="8687320at2"/>
<dbReference type="NCBIfam" id="NF005559">
    <property type="entry name" value="PRK07231.1"/>
    <property type="match status" value="1"/>
</dbReference>
<dbReference type="PRINTS" id="PR00080">
    <property type="entry name" value="SDRFAMILY"/>
</dbReference>
<keyword evidence="4" id="KW-1185">Reference proteome</keyword>
<comment type="similarity">
    <text evidence="1">Belongs to the short-chain dehydrogenases/reductases (SDR) family.</text>
</comment>
<dbReference type="PANTHER" id="PTHR24321">
    <property type="entry name" value="DEHYDROGENASES, SHORT CHAIN"/>
    <property type="match status" value="1"/>
</dbReference>
<dbReference type="Proteomes" id="UP000295722">
    <property type="component" value="Unassembled WGS sequence"/>
</dbReference>
<dbReference type="PANTHER" id="PTHR24321:SF8">
    <property type="entry name" value="ESTRADIOL 17-BETA-DEHYDROGENASE 8-RELATED"/>
    <property type="match status" value="1"/>
</dbReference>
<evidence type="ECO:0000256" key="1">
    <source>
        <dbReference type="ARBA" id="ARBA00006484"/>
    </source>
</evidence>
<dbReference type="EMBL" id="SMRP01000002">
    <property type="protein sequence ID" value="TDG25074.1"/>
    <property type="molecule type" value="Genomic_DNA"/>
</dbReference>
<accession>A0A4R5MDY4</accession>
<dbReference type="Gene3D" id="3.40.50.720">
    <property type="entry name" value="NAD(P)-binding Rossmann-like Domain"/>
    <property type="match status" value="1"/>
</dbReference>
<dbReference type="RefSeq" id="WP_133193641.1">
    <property type="nucleotide sequence ID" value="NZ_JBHUCW010000006.1"/>
</dbReference>
<keyword evidence="2 3" id="KW-0560">Oxidoreductase</keyword>
<dbReference type="FunFam" id="3.40.50.720:FF:000084">
    <property type="entry name" value="Short-chain dehydrogenase reductase"/>
    <property type="match status" value="1"/>
</dbReference>
<evidence type="ECO:0000313" key="4">
    <source>
        <dbReference type="Proteomes" id="UP000295722"/>
    </source>
</evidence>
<dbReference type="GO" id="GO:0047936">
    <property type="term" value="F:glucose 1-dehydrogenase [NAD(P)+] activity"/>
    <property type="evidence" value="ECO:0007669"/>
    <property type="project" value="UniProtKB-EC"/>
</dbReference>
<evidence type="ECO:0000256" key="2">
    <source>
        <dbReference type="ARBA" id="ARBA00023002"/>
    </source>
</evidence>
<evidence type="ECO:0000313" key="3">
    <source>
        <dbReference type="EMBL" id="TDG25074.1"/>
    </source>
</evidence>
<dbReference type="Pfam" id="PF13561">
    <property type="entry name" value="adh_short_C2"/>
    <property type="match status" value="1"/>
</dbReference>
<dbReference type="AlphaFoldDB" id="A0A4R5MDY4"/>
<protein>
    <submittedName>
        <fullName evidence="3">Glucose 1-dehydrogenase</fullName>
        <ecNumber evidence="3">1.1.1.47</ecNumber>
    </submittedName>
</protein>
<dbReference type="PRINTS" id="PR00081">
    <property type="entry name" value="GDHRDH"/>
</dbReference>
<dbReference type="InterPro" id="IPR036291">
    <property type="entry name" value="NAD(P)-bd_dom_sf"/>
</dbReference>
<comment type="caution">
    <text evidence="3">The sequence shown here is derived from an EMBL/GenBank/DDBJ whole genome shotgun (WGS) entry which is preliminary data.</text>
</comment>
<dbReference type="InterPro" id="IPR020904">
    <property type="entry name" value="Sc_DH/Rdtase_CS"/>
</dbReference>
<gene>
    <name evidence="3" type="ORF">EYW47_04195</name>
</gene>
<dbReference type="PROSITE" id="PS00061">
    <property type="entry name" value="ADH_SHORT"/>
    <property type="match status" value="1"/>
</dbReference>
<reference evidence="3 4" key="1">
    <citation type="submission" date="2019-03" db="EMBL/GenBank/DDBJ databases">
        <title>Paraburkholderia sp. 4M-K11, isolated from subtropical forest soil.</title>
        <authorList>
            <person name="Gao Z.-H."/>
            <person name="Qiu L.-H."/>
        </authorList>
    </citation>
    <scope>NUCLEOTIDE SEQUENCE [LARGE SCALE GENOMIC DNA]</scope>
    <source>
        <strain evidence="3 4">4M-K11</strain>
    </source>
</reference>
<proteinExistence type="inferred from homology"/>
<dbReference type="EC" id="1.1.1.47" evidence="3"/>
<name>A0A4R5MDY4_9BURK</name>
<organism evidence="3 4">
    <name type="scientific">Paraburkholderia silviterrae</name>
    <dbReference type="NCBI Taxonomy" id="2528715"/>
    <lineage>
        <taxon>Bacteria</taxon>
        <taxon>Pseudomonadati</taxon>
        <taxon>Pseudomonadota</taxon>
        <taxon>Betaproteobacteria</taxon>
        <taxon>Burkholderiales</taxon>
        <taxon>Burkholderiaceae</taxon>
        <taxon>Paraburkholderia</taxon>
    </lineage>
</organism>
<dbReference type="SUPFAM" id="SSF51735">
    <property type="entry name" value="NAD(P)-binding Rossmann-fold domains"/>
    <property type="match status" value="1"/>
</dbReference>
<dbReference type="InterPro" id="IPR002347">
    <property type="entry name" value="SDR_fam"/>
</dbReference>
<sequence>MKRLEGKVALITGGARGQGAAEARLFAAEGARVVIADVLDADGERLASELQGSAIFQHLDVTRPEQWEAAVQVAEKHFGNIDVLVNNAGILKLAPLESCSLDDYLKVINVNQVGCWLGMKSVLPSMKKAGRGSIVNVSSTAGMEGIAGGTAYTSSKFAVRGMTKSAALELGHLGIRVNSIHPGGIDTAMARPPEFADLEPSAIYGSLPIARIGRPEEVADLALFLASDASSYCTGSEFIVDGGLLAGKTFH</sequence>